<dbReference type="FunCoup" id="A0A0P0WPY3">
    <property type="interactions" value="7"/>
</dbReference>
<sequence length="148" mass="16379">PAGHQNFHRQNLLILGLNCRTWVHTGRSHEQVRPRCLEGGLQLPGGRPDLAVHERELDIRVVELLSVVPLAELEVNCCGLDDLNAGEPHTVTRGHLGVHLLHSTIQSSVTVFLVHVVVTCSALVTQPDAVVLDRCRVTLKDLRYNQNV</sequence>
<gene>
    <name evidence="1" type="ordered locus">Os05g0565050</name>
    <name evidence="1" type="ORF">OSNPB_050565050</name>
</gene>
<feature type="non-terminal residue" evidence="1">
    <location>
        <position position="1"/>
    </location>
</feature>
<accession>A0A0P0WPY3</accession>
<reference evidence="1 2" key="2">
    <citation type="journal article" date="2013" name="Plant Cell Physiol.">
        <title>Rice Annotation Project Database (RAP-DB): an integrative and interactive database for rice genomics.</title>
        <authorList>
            <person name="Sakai H."/>
            <person name="Lee S.S."/>
            <person name="Tanaka T."/>
            <person name="Numa H."/>
            <person name="Kim J."/>
            <person name="Kawahara Y."/>
            <person name="Wakimoto H."/>
            <person name="Yang C.C."/>
            <person name="Iwamoto M."/>
            <person name="Abe T."/>
            <person name="Yamada Y."/>
            <person name="Muto A."/>
            <person name="Inokuchi H."/>
            <person name="Ikemura T."/>
            <person name="Matsumoto T."/>
            <person name="Sasaki T."/>
            <person name="Itoh T."/>
        </authorList>
    </citation>
    <scope>NUCLEOTIDE SEQUENCE [LARGE SCALE GENOMIC DNA]</scope>
    <source>
        <strain evidence="2">cv. Nipponbare</strain>
    </source>
</reference>
<keyword evidence="2" id="KW-1185">Reference proteome</keyword>
<dbReference type="PaxDb" id="39947-A0A0P0WPY3"/>
<reference evidence="2" key="1">
    <citation type="journal article" date="2005" name="Nature">
        <title>The map-based sequence of the rice genome.</title>
        <authorList>
            <consortium name="International rice genome sequencing project (IRGSP)"/>
            <person name="Matsumoto T."/>
            <person name="Wu J."/>
            <person name="Kanamori H."/>
            <person name="Katayose Y."/>
            <person name="Fujisawa M."/>
            <person name="Namiki N."/>
            <person name="Mizuno H."/>
            <person name="Yamamoto K."/>
            <person name="Antonio B.A."/>
            <person name="Baba T."/>
            <person name="Sakata K."/>
            <person name="Nagamura Y."/>
            <person name="Aoki H."/>
            <person name="Arikawa K."/>
            <person name="Arita K."/>
            <person name="Bito T."/>
            <person name="Chiden Y."/>
            <person name="Fujitsuka N."/>
            <person name="Fukunaka R."/>
            <person name="Hamada M."/>
            <person name="Harada C."/>
            <person name="Hayashi A."/>
            <person name="Hijishita S."/>
            <person name="Honda M."/>
            <person name="Hosokawa S."/>
            <person name="Ichikawa Y."/>
            <person name="Idonuma A."/>
            <person name="Iijima M."/>
            <person name="Ikeda M."/>
            <person name="Ikeno M."/>
            <person name="Ito K."/>
            <person name="Ito S."/>
            <person name="Ito T."/>
            <person name="Ito Y."/>
            <person name="Ito Y."/>
            <person name="Iwabuchi A."/>
            <person name="Kamiya K."/>
            <person name="Karasawa W."/>
            <person name="Kurita K."/>
            <person name="Katagiri S."/>
            <person name="Kikuta A."/>
            <person name="Kobayashi H."/>
            <person name="Kobayashi N."/>
            <person name="Machita K."/>
            <person name="Maehara T."/>
            <person name="Masukawa M."/>
            <person name="Mizubayashi T."/>
            <person name="Mukai Y."/>
            <person name="Nagasaki H."/>
            <person name="Nagata Y."/>
            <person name="Naito S."/>
            <person name="Nakashima M."/>
            <person name="Nakama Y."/>
            <person name="Nakamichi Y."/>
            <person name="Nakamura M."/>
            <person name="Meguro A."/>
            <person name="Negishi M."/>
            <person name="Ohta I."/>
            <person name="Ohta T."/>
            <person name="Okamoto M."/>
            <person name="Ono N."/>
            <person name="Saji S."/>
            <person name="Sakaguchi M."/>
            <person name="Sakai K."/>
            <person name="Shibata M."/>
            <person name="Shimokawa T."/>
            <person name="Song J."/>
            <person name="Takazaki Y."/>
            <person name="Terasawa K."/>
            <person name="Tsugane M."/>
            <person name="Tsuji K."/>
            <person name="Ueda S."/>
            <person name="Waki K."/>
            <person name="Yamagata H."/>
            <person name="Yamamoto M."/>
            <person name="Yamamoto S."/>
            <person name="Yamane H."/>
            <person name="Yoshiki S."/>
            <person name="Yoshihara R."/>
            <person name="Yukawa K."/>
            <person name="Zhong H."/>
            <person name="Yano M."/>
            <person name="Yuan Q."/>
            <person name="Ouyang S."/>
            <person name="Liu J."/>
            <person name="Jones K.M."/>
            <person name="Gansberger K."/>
            <person name="Moffat K."/>
            <person name="Hill J."/>
            <person name="Bera J."/>
            <person name="Fadrosh D."/>
            <person name="Jin S."/>
            <person name="Johri S."/>
            <person name="Kim M."/>
            <person name="Overton L."/>
            <person name="Reardon M."/>
            <person name="Tsitrin T."/>
            <person name="Vuong H."/>
            <person name="Weaver B."/>
            <person name="Ciecko A."/>
            <person name="Tallon L."/>
            <person name="Jackson J."/>
            <person name="Pai G."/>
            <person name="Aken S.V."/>
            <person name="Utterback T."/>
            <person name="Reidmuller S."/>
            <person name="Feldblyum T."/>
            <person name="Hsiao J."/>
            <person name="Zismann V."/>
            <person name="Iobst S."/>
            <person name="de Vazeille A.R."/>
            <person name="Buell C.R."/>
            <person name="Ying K."/>
            <person name="Li Y."/>
            <person name="Lu T."/>
            <person name="Huang Y."/>
            <person name="Zhao Q."/>
            <person name="Feng Q."/>
            <person name="Zhang L."/>
            <person name="Zhu J."/>
            <person name="Weng Q."/>
            <person name="Mu J."/>
            <person name="Lu Y."/>
            <person name="Fan D."/>
            <person name="Liu Y."/>
            <person name="Guan J."/>
            <person name="Zhang Y."/>
            <person name="Yu S."/>
            <person name="Liu X."/>
            <person name="Zhang Y."/>
            <person name="Hong G."/>
            <person name="Han B."/>
            <person name="Choisne N."/>
            <person name="Demange N."/>
            <person name="Orjeda G."/>
            <person name="Samain S."/>
            <person name="Cattolico L."/>
            <person name="Pelletier E."/>
            <person name="Couloux A."/>
            <person name="Segurens B."/>
            <person name="Wincker P."/>
            <person name="D'Hont A."/>
            <person name="Scarpelli C."/>
            <person name="Weissenbach J."/>
            <person name="Salanoubat M."/>
            <person name="Quetier F."/>
            <person name="Yu Y."/>
            <person name="Kim H.R."/>
            <person name="Rambo T."/>
            <person name="Currie J."/>
            <person name="Collura K."/>
            <person name="Luo M."/>
            <person name="Yang T."/>
            <person name="Ammiraju J.S.S."/>
            <person name="Engler F."/>
            <person name="Soderlund C."/>
            <person name="Wing R.A."/>
            <person name="Palmer L.E."/>
            <person name="de la Bastide M."/>
            <person name="Spiegel L."/>
            <person name="Nascimento L."/>
            <person name="Zutavern T."/>
            <person name="O'Shaughnessy A."/>
            <person name="Dike S."/>
            <person name="Dedhia N."/>
            <person name="Preston R."/>
            <person name="Balija V."/>
            <person name="McCombie W.R."/>
            <person name="Chow T."/>
            <person name="Chen H."/>
            <person name="Chung M."/>
            <person name="Chen C."/>
            <person name="Shaw J."/>
            <person name="Wu H."/>
            <person name="Hsiao K."/>
            <person name="Chao Y."/>
            <person name="Chu M."/>
            <person name="Cheng C."/>
            <person name="Hour A."/>
            <person name="Lee P."/>
            <person name="Lin S."/>
            <person name="Lin Y."/>
            <person name="Liou J."/>
            <person name="Liu S."/>
            <person name="Hsing Y."/>
            <person name="Raghuvanshi S."/>
            <person name="Mohanty A."/>
            <person name="Bharti A.K."/>
            <person name="Gaur A."/>
            <person name="Gupta V."/>
            <person name="Kumar D."/>
            <person name="Ravi V."/>
            <person name="Vij S."/>
            <person name="Kapur A."/>
            <person name="Khurana P."/>
            <person name="Khurana P."/>
            <person name="Khurana J.P."/>
            <person name="Tyagi A.K."/>
            <person name="Gaikwad K."/>
            <person name="Singh A."/>
            <person name="Dalal V."/>
            <person name="Srivastava S."/>
            <person name="Dixit A."/>
            <person name="Pal A.K."/>
            <person name="Ghazi I.A."/>
            <person name="Yadav M."/>
            <person name="Pandit A."/>
            <person name="Bhargava A."/>
            <person name="Sureshbabu K."/>
            <person name="Batra K."/>
            <person name="Sharma T.R."/>
            <person name="Mohapatra T."/>
            <person name="Singh N.K."/>
            <person name="Messing J."/>
            <person name="Nelson A.B."/>
            <person name="Fuks G."/>
            <person name="Kavchok S."/>
            <person name="Keizer G."/>
            <person name="Linton E."/>
            <person name="Llaca V."/>
            <person name="Song R."/>
            <person name="Tanyolac B."/>
            <person name="Young S."/>
            <person name="Ho-Il K."/>
            <person name="Hahn J.H."/>
            <person name="Sangsakoo G."/>
            <person name="Vanavichit A."/>
            <person name="de Mattos Luiz.A.T."/>
            <person name="Zimmer P.D."/>
            <person name="Malone G."/>
            <person name="Dellagostin O."/>
            <person name="de Oliveira A.C."/>
            <person name="Bevan M."/>
            <person name="Bancroft I."/>
            <person name="Minx P."/>
            <person name="Cordum H."/>
            <person name="Wilson R."/>
            <person name="Cheng Z."/>
            <person name="Jin W."/>
            <person name="Jiang J."/>
            <person name="Leong S.A."/>
            <person name="Iwama H."/>
            <person name="Gojobori T."/>
            <person name="Itoh T."/>
            <person name="Niimura Y."/>
            <person name="Fujii Y."/>
            <person name="Habara T."/>
            <person name="Sakai H."/>
            <person name="Sato Y."/>
            <person name="Wilson G."/>
            <person name="Kumar K."/>
            <person name="McCouch S."/>
            <person name="Juretic N."/>
            <person name="Hoen D."/>
            <person name="Wright S."/>
            <person name="Bruskiewich R."/>
            <person name="Bureau T."/>
            <person name="Miyao A."/>
            <person name="Hirochika H."/>
            <person name="Nishikawa T."/>
            <person name="Kadowaki K."/>
            <person name="Sugiura M."/>
            <person name="Burr B."/>
            <person name="Sasaki T."/>
        </authorList>
    </citation>
    <scope>NUCLEOTIDE SEQUENCE [LARGE SCALE GENOMIC DNA]</scope>
    <source>
        <strain evidence="2">cv. Nipponbare</strain>
    </source>
</reference>
<dbReference type="Gramene" id="Os05t0565050-00">
    <property type="protein sequence ID" value="Os05t0565050-00"/>
    <property type="gene ID" value="Os05g0565050"/>
</dbReference>
<name>A0A0P0WPY3_ORYSJ</name>
<protein>
    <submittedName>
        <fullName evidence="1">Os05g0565050 protein</fullName>
    </submittedName>
</protein>
<dbReference type="AlphaFoldDB" id="A0A0P0WPY3"/>
<dbReference type="EMBL" id="AP014961">
    <property type="protein sequence ID" value="BAS95362.1"/>
    <property type="molecule type" value="Genomic_DNA"/>
</dbReference>
<evidence type="ECO:0000313" key="2">
    <source>
        <dbReference type="Proteomes" id="UP000059680"/>
    </source>
</evidence>
<proteinExistence type="predicted"/>
<dbReference type="InParanoid" id="A0A0P0WPY3"/>
<dbReference type="Proteomes" id="UP000059680">
    <property type="component" value="Chromosome 5"/>
</dbReference>
<reference evidence="1 2" key="3">
    <citation type="journal article" date="2013" name="Rice">
        <title>Improvement of the Oryza sativa Nipponbare reference genome using next generation sequence and optical map data.</title>
        <authorList>
            <person name="Kawahara Y."/>
            <person name="de la Bastide M."/>
            <person name="Hamilton J.P."/>
            <person name="Kanamori H."/>
            <person name="McCombie W.R."/>
            <person name="Ouyang S."/>
            <person name="Schwartz D.C."/>
            <person name="Tanaka T."/>
            <person name="Wu J."/>
            <person name="Zhou S."/>
            <person name="Childs K.L."/>
            <person name="Davidson R.M."/>
            <person name="Lin H."/>
            <person name="Quesada-Ocampo L."/>
            <person name="Vaillancourt B."/>
            <person name="Sakai H."/>
            <person name="Lee S.S."/>
            <person name="Kim J."/>
            <person name="Numa H."/>
            <person name="Itoh T."/>
            <person name="Buell C.R."/>
            <person name="Matsumoto T."/>
        </authorList>
    </citation>
    <scope>NUCLEOTIDE SEQUENCE [LARGE SCALE GENOMIC DNA]</scope>
    <source>
        <strain evidence="2">cv. Nipponbare</strain>
    </source>
</reference>
<organism evidence="1 2">
    <name type="scientific">Oryza sativa subsp. japonica</name>
    <name type="common">Rice</name>
    <dbReference type="NCBI Taxonomy" id="39947"/>
    <lineage>
        <taxon>Eukaryota</taxon>
        <taxon>Viridiplantae</taxon>
        <taxon>Streptophyta</taxon>
        <taxon>Embryophyta</taxon>
        <taxon>Tracheophyta</taxon>
        <taxon>Spermatophyta</taxon>
        <taxon>Magnoliopsida</taxon>
        <taxon>Liliopsida</taxon>
        <taxon>Poales</taxon>
        <taxon>Poaceae</taxon>
        <taxon>BOP clade</taxon>
        <taxon>Oryzoideae</taxon>
        <taxon>Oryzeae</taxon>
        <taxon>Oryzinae</taxon>
        <taxon>Oryza</taxon>
        <taxon>Oryza sativa</taxon>
    </lineage>
</organism>
<evidence type="ECO:0000313" key="1">
    <source>
        <dbReference type="EMBL" id="BAS95362.1"/>
    </source>
</evidence>